<proteinExistence type="predicted"/>
<keyword evidence="5" id="KW-1185">Reference proteome</keyword>
<organism evidence="4 5">
    <name type="scientific">Candidatus Methanoperedens nitratireducens</name>
    <dbReference type="NCBI Taxonomy" id="1392998"/>
    <lineage>
        <taxon>Archaea</taxon>
        <taxon>Methanobacteriati</taxon>
        <taxon>Methanobacteriota</taxon>
        <taxon>Stenosarchaea group</taxon>
        <taxon>Methanomicrobia</taxon>
        <taxon>Methanosarcinales</taxon>
        <taxon>ANME-2 cluster</taxon>
        <taxon>Candidatus Methanoperedentaceae</taxon>
        <taxon>Candidatus Methanoperedens</taxon>
    </lineage>
</organism>
<dbReference type="SUPFAM" id="SSF53335">
    <property type="entry name" value="S-adenosyl-L-methionine-dependent methyltransferases"/>
    <property type="match status" value="1"/>
</dbReference>
<keyword evidence="2" id="KW-0808">Transferase</keyword>
<sequence length="234" mass="27134">MKSNVKWQYNETVQVGTDYQDTSNVQAYDEQMAKFRDFKKESTDIINAICLEREHSLLEIGTGTGNFAIEAARYCNNVYAIDVSSTMIAYAKQKAQAMGISNVAFIQAGFLSYEHNGPSLDMIVSNLALHHLPDFWKMIALKRIYQLLKNGGTFYLGDVIFSFPIEEYNHKIDNWIDTMKEKMGINFAKEAEMHIKDEFSTFDWVIEEMLHKSGFKFDIRHKDDFFAVYYCKKN</sequence>
<dbReference type="RefSeq" id="WP_179293886.1">
    <property type="nucleotide sequence ID" value="NZ_FZMP01000116.1"/>
</dbReference>
<dbReference type="InterPro" id="IPR041698">
    <property type="entry name" value="Methyltransf_25"/>
</dbReference>
<dbReference type="AlphaFoldDB" id="A0A284VND1"/>
<dbReference type="Proteomes" id="UP000218615">
    <property type="component" value="Unassembled WGS sequence"/>
</dbReference>
<dbReference type="PANTHER" id="PTHR43861">
    <property type="entry name" value="TRANS-ACONITATE 2-METHYLTRANSFERASE-RELATED"/>
    <property type="match status" value="1"/>
</dbReference>
<feature type="domain" description="Methyltransferase" evidence="3">
    <location>
        <begin position="58"/>
        <end position="152"/>
    </location>
</feature>
<dbReference type="InterPro" id="IPR029063">
    <property type="entry name" value="SAM-dependent_MTases_sf"/>
</dbReference>
<dbReference type="GO" id="GO:0008168">
    <property type="term" value="F:methyltransferase activity"/>
    <property type="evidence" value="ECO:0007669"/>
    <property type="project" value="UniProtKB-KW"/>
</dbReference>
<keyword evidence="1 4" id="KW-0489">Methyltransferase</keyword>
<dbReference type="Gene3D" id="3.40.50.150">
    <property type="entry name" value="Vaccinia Virus protein VP39"/>
    <property type="match status" value="1"/>
</dbReference>
<gene>
    <name evidence="4" type="ORF">MNV_2020008</name>
</gene>
<evidence type="ECO:0000259" key="3">
    <source>
        <dbReference type="Pfam" id="PF13649"/>
    </source>
</evidence>
<protein>
    <submittedName>
        <fullName evidence="4">Ribosomal RNA adenine dimethylase</fullName>
    </submittedName>
</protein>
<accession>A0A284VND1</accession>
<dbReference type="OrthoDB" id="57427at2157"/>
<evidence type="ECO:0000256" key="2">
    <source>
        <dbReference type="ARBA" id="ARBA00022679"/>
    </source>
</evidence>
<reference evidence="5" key="1">
    <citation type="submission" date="2017-06" db="EMBL/GenBank/DDBJ databases">
        <authorList>
            <person name="Cremers G."/>
        </authorList>
    </citation>
    <scope>NUCLEOTIDE SEQUENCE [LARGE SCALE GENOMIC DNA]</scope>
</reference>
<name>A0A284VND1_9EURY</name>
<dbReference type="GO" id="GO:0032259">
    <property type="term" value="P:methylation"/>
    <property type="evidence" value="ECO:0007669"/>
    <property type="project" value="UniProtKB-KW"/>
</dbReference>
<evidence type="ECO:0000256" key="1">
    <source>
        <dbReference type="ARBA" id="ARBA00022603"/>
    </source>
</evidence>
<dbReference type="EMBL" id="FZMP01000116">
    <property type="protein sequence ID" value="SNQ60795.1"/>
    <property type="molecule type" value="Genomic_DNA"/>
</dbReference>
<dbReference type="PANTHER" id="PTHR43861:SF1">
    <property type="entry name" value="TRANS-ACONITATE 2-METHYLTRANSFERASE"/>
    <property type="match status" value="1"/>
</dbReference>
<evidence type="ECO:0000313" key="5">
    <source>
        <dbReference type="Proteomes" id="UP000218615"/>
    </source>
</evidence>
<dbReference type="Pfam" id="PF13649">
    <property type="entry name" value="Methyltransf_25"/>
    <property type="match status" value="1"/>
</dbReference>
<evidence type="ECO:0000313" key="4">
    <source>
        <dbReference type="EMBL" id="SNQ60795.1"/>
    </source>
</evidence>
<dbReference type="CDD" id="cd02440">
    <property type="entry name" value="AdoMet_MTases"/>
    <property type="match status" value="1"/>
</dbReference>